<evidence type="ECO:0000256" key="3">
    <source>
        <dbReference type="SAM" id="SignalP"/>
    </source>
</evidence>
<sequence length="156" mass="16981">MKFQIFTAALYASLALASAIPQPPVGGVSALQARGVDIDNKPEEDWVCPGKDGKTVTYKKNEINAAITKGVELAKDGKQVSNGNDNPFPCIPDKYKDAKHFPMKNGKGAFNGQRPAKPERVMYLHSGDSDDAEFIGLWTHEGAAKGQFLQCREKDD</sequence>
<evidence type="ECO:0000313" key="4">
    <source>
        <dbReference type="EMBL" id="EAT91677.2"/>
    </source>
</evidence>
<keyword evidence="3" id="KW-0732">Signal</keyword>
<dbReference type="Proteomes" id="UP000001055">
    <property type="component" value="Unassembled WGS sequence"/>
</dbReference>
<accession>Q0V732</accession>
<evidence type="ECO:0000313" key="5">
    <source>
        <dbReference type="Proteomes" id="UP000001055"/>
    </source>
</evidence>
<keyword evidence="1" id="KW-0540">Nuclease</keyword>
<evidence type="ECO:0000256" key="2">
    <source>
        <dbReference type="ARBA" id="ARBA00022801"/>
    </source>
</evidence>
<gene>
    <name evidence="4" type="ORF">SNOG_00182</name>
</gene>
<protein>
    <submittedName>
        <fullName evidence="4">Uncharacterized protein</fullName>
    </submittedName>
</protein>
<dbReference type="InParanoid" id="Q0V732"/>
<dbReference type="InterPro" id="IPR016191">
    <property type="entry name" value="Ribonuclease/ribotoxin"/>
</dbReference>
<dbReference type="Gene3D" id="3.10.450.30">
    <property type="entry name" value="Microbial ribonucleases"/>
    <property type="match status" value="1"/>
</dbReference>
<dbReference type="EMBL" id="CH445325">
    <property type="protein sequence ID" value="EAT91677.2"/>
    <property type="molecule type" value="Genomic_DNA"/>
</dbReference>
<keyword evidence="2" id="KW-0378">Hydrolase</keyword>
<dbReference type="VEuPathDB" id="FungiDB:JI435_001820"/>
<organism evidence="4 5">
    <name type="scientific">Phaeosphaeria nodorum (strain SN15 / ATCC MYA-4574 / FGSC 10173)</name>
    <name type="common">Glume blotch fungus</name>
    <name type="synonym">Parastagonospora nodorum</name>
    <dbReference type="NCBI Taxonomy" id="321614"/>
    <lineage>
        <taxon>Eukaryota</taxon>
        <taxon>Fungi</taxon>
        <taxon>Dikarya</taxon>
        <taxon>Ascomycota</taxon>
        <taxon>Pezizomycotina</taxon>
        <taxon>Dothideomycetes</taxon>
        <taxon>Pleosporomycetidae</taxon>
        <taxon>Pleosporales</taxon>
        <taxon>Pleosporineae</taxon>
        <taxon>Phaeosphaeriaceae</taxon>
        <taxon>Parastagonospora</taxon>
    </lineage>
</organism>
<dbReference type="eggNOG" id="ENOG502RJAE">
    <property type="taxonomic scope" value="Eukaryota"/>
</dbReference>
<dbReference type="HOGENOM" id="CLU_1687282_0_0_1"/>
<dbReference type="GO" id="GO:0016787">
    <property type="term" value="F:hydrolase activity"/>
    <property type="evidence" value="ECO:0007669"/>
    <property type="project" value="UniProtKB-KW"/>
</dbReference>
<dbReference type="RefSeq" id="XP_001790876.1">
    <property type="nucleotide sequence ID" value="XM_001790824.1"/>
</dbReference>
<dbReference type="GeneID" id="5967990"/>
<feature type="signal peptide" evidence="3">
    <location>
        <begin position="1"/>
        <end position="19"/>
    </location>
</feature>
<dbReference type="PANTHER" id="PTHR42104">
    <property type="entry name" value="EXTRACELLULAR GUANYL-SPECIFIC RIBONUCLEASE RNTA (AFU_ORTHOLOGUE AFUA_4G03230)"/>
    <property type="match status" value="1"/>
</dbReference>
<dbReference type="PANTHER" id="PTHR42104:SF1">
    <property type="entry name" value="EXTRACELLULAR GUANYL-SPECIFIC RIBONUCLEASE RNTA (AFU_ORTHOLOGUE AFUA_4G03230)"/>
    <property type="match status" value="1"/>
</dbReference>
<feature type="chain" id="PRO_5004178512" evidence="3">
    <location>
        <begin position="20"/>
        <end position="156"/>
    </location>
</feature>
<proteinExistence type="predicted"/>
<dbReference type="AlphaFoldDB" id="Q0V732"/>
<reference evidence="5" key="1">
    <citation type="journal article" date="2007" name="Plant Cell">
        <title>Dothideomycete-plant interactions illuminated by genome sequencing and EST analysis of the wheat pathogen Stagonospora nodorum.</title>
        <authorList>
            <person name="Hane J.K."/>
            <person name="Lowe R.G."/>
            <person name="Solomon P.S."/>
            <person name="Tan K.C."/>
            <person name="Schoch C.L."/>
            <person name="Spatafora J.W."/>
            <person name="Crous P.W."/>
            <person name="Kodira C."/>
            <person name="Birren B.W."/>
            <person name="Galagan J.E."/>
            <person name="Torriani S.F."/>
            <person name="McDonald B.A."/>
            <person name="Oliver R.P."/>
        </authorList>
    </citation>
    <scope>NUCLEOTIDE SEQUENCE [LARGE SCALE GENOMIC DNA]</scope>
    <source>
        <strain evidence="5">SN15 / ATCC MYA-4574 / FGSC 10173</strain>
    </source>
</reference>
<dbReference type="GO" id="GO:0004540">
    <property type="term" value="F:RNA nuclease activity"/>
    <property type="evidence" value="ECO:0007669"/>
    <property type="project" value="InterPro"/>
</dbReference>
<evidence type="ECO:0000256" key="1">
    <source>
        <dbReference type="ARBA" id="ARBA00022722"/>
    </source>
</evidence>
<dbReference type="KEGG" id="pno:SNOG_00182"/>
<dbReference type="GO" id="GO:0003723">
    <property type="term" value="F:RNA binding"/>
    <property type="evidence" value="ECO:0007669"/>
    <property type="project" value="InterPro"/>
</dbReference>
<name>Q0V732_PHANO</name>
<dbReference type="SUPFAM" id="SSF53933">
    <property type="entry name" value="Microbial ribonucleases"/>
    <property type="match status" value="1"/>
</dbReference>